<keyword evidence="2" id="KW-0472">Membrane</keyword>
<evidence type="ECO:0000313" key="3">
    <source>
        <dbReference type="EMBL" id="SVC44173.1"/>
    </source>
</evidence>
<name>A0A382M5G9_9ZZZZ</name>
<feature type="transmembrane region" description="Helical" evidence="2">
    <location>
        <begin position="34"/>
        <end position="58"/>
    </location>
</feature>
<gene>
    <name evidence="3" type="ORF">METZ01_LOCUS297027</name>
</gene>
<reference evidence="3" key="1">
    <citation type="submission" date="2018-05" db="EMBL/GenBank/DDBJ databases">
        <authorList>
            <person name="Lanie J.A."/>
            <person name="Ng W.-L."/>
            <person name="Kazmierczak K.M."/>
            <person name="Andrzejewski T.M."/>
            <person name="Davidsen T.M."/>
            <person name="Wayne K.J."/>
            <person name="Tettelin H."/>
            <person name="Glass J.I."/>
            <person name="Rusch D."/>
            <person name="Podicherti R."/>
            <person name="Tsui H.-C.T."/>
            <person name="Winkler M.E."/>
        </authorList>
    </citation>
    <scope>NUCLEOTIDE SEQUENCE</scope>
</reference>
<feature type="region of interest" description="Disordered" evidence="1">
    <location>
        <begin position="110"/>
        <end position="169"/>
    </location>
</feature>
<evidence type="ECO:0000256" key="1">
    <source>
        <dbReference type="SAM" id="MobiDB-lite"/>
    </source>
</evidence>
<dbReference type="EMBL" id="UINC01091422">
    <property type="protein sequence ID" value="SVC44173.1"/>
    <property type="molecule type" value="Genomic_DNA"/>
</dbReference>
<protein>
    <submittedName>
        <fullName evidence="3">Uncharacterized protein</fullName>
    </submittedName>
</protein>
<dbReference type="AlphaFoldDB" id="A0A382M5G9"/>
<keyword evidence="2" id="KW-1133">Transmembrane helix</keyword>
<feature type="compositionally biased region" description="Basic residues" evidence="1">
    <location>
        <begin position="112"/>
        <end position="124"/>
    </location>
</feature>
<organism evidence="3">
    <name type="scientific">marine metagenome</name>
    <dbReference type="NCBI Taxonomy" id="408172"/>
    <lineage>
        <taxon>unclassified sequences</taxon>
        <taxon>metagenomes</taxon>
        <taxon>ecological metagenomes</taxon>
    </lineage>
</organism>
<feature type="compositionally biased region" description="Polar residues" evidence="1">
    <location>
        <begin position="127"/>
        <end position="136"/>
    </location>
</feature>
<accession>A0A382M5G9</accession>
<keyword evidence="2" id="KW-0812">Transmembrane</keyword>
<evidence type="ECO:0000256" key="2">
    <source>
        <dbReference type="SAM" id="Phobius"/>
    </source>
</evidence>
<proteinExistence type="predicted"/>
<sequence>MATTEIQKLSLLARFFQKEYFFYGSRLSHAKLDLFILIAFLLHISIVTFDLIVPLNIIKPPPIKVKYIDIQKSEFLKQQKPPVDFQKTSQKKKIKPHKLIASAKPMALAKKQYPKQKKHRKKLVASKTHSTPNIIKQSKAPVAKRKKETNRQKAPLIKQSKALVTKRKK</sequence>
<feature type="non-terminal residue" evidence="3">
    <location>
        <position position="169"/>
    </location>
</feature>